<dbReference type="Proteomes" id="UP000234271">
    <property type="component" value="Chromosome"/>
</dbReference>
<dbReference type="InterPro" id="IPR001932">
    <property type="entry name" value="PPM-type_phosphatase-like_dom"/>
</dbReference>
<dbReference type="Gene3D" id="6.10.340.10">
    <property type="match status" value="1"/>
</dbReference>
<dbReference type="CDD" id="cd06225">
    <property type="entry name" value="HAMP"/>
    <property type="match status" value="1"/>
</dbReference>
<protein>
    <submittedName>
        <fullName evidence="5">SpoIIE family protein phosphatase</fullName>
    </submittedName>
</protein>
<dbReference type="InterPro" id="IPR003660">
    <property type="entry name" value="HAMP_dom"/>
</dbReference>
<organism evidence="5 6">
    <name type="scientific">Beggiatoa leptomitoformis</name>
    <dbReference type="NCBI Taxonomy" id="288004"/>
    <lineage>
        <taxon>Bacteria</taxon>
        <taxon>Pseudomonadati</taxon>
        <taxon>Pseudomonadota</taxon>
        <taxon>Gammaproteobacteria</taxon>
        <taxon>Thiotrichales</taxon>
        <taxon>Thiotrichaceae</taxon>
        <taxon>Beggiatoa</taxon>
    </lineage>
</organism>
<dbReference type="GO" id="GO:0016020">
    <property type="term" value="C:membrane"/>
    <property type="evidence" value="ECO:0007669"/>
    <property type="project" value="InterPro"/>
</dbReference>
<dbReference type="EMBL" id="CP018889">
    <property type="protein sequence ID" value="AUI69427.2"/>
    <property type="molecule type" value="Genomic_DNA"/>
</dbReference>
<feature type="transmembrane region" description="Helical" evidence="3">
    <location>
        <begin position="525"/>
        <end position="544"/>
    </location>
</feature>
<sequence>MFNMKIKKKLILTFIVLKVVPLIIIAFIATYSTYQLGETFKQNGQALLTKTESIIKETANIAVEDSIIALDHKSQVALEQMTVKIAQEVAQFLYERDNDLLTLASLPLNQTVLEQFQQLNTRNITTHESYHFDTTTKKWVSDAPVETSVSPPTTILDENKREFSKKTIPPYKKQRIPLYKEITFYDLQGQEQYKVSTIDKTLKNIAHSEQTYCKAETYFNDAQALKQGEIYVSDVIGEYRPSPVIGTFSPEAAQKAGIPFEPEKFAYAGIENPVGKPFEGIIRFVTPVYHATEKIGYITLALDHRHLSEFTDYIMPDEHFMRNISDASTGNYAFMWDYLGRCISHARDYFIVGFNPQTGKRVPPWITQETMLEWQHSGITSLDDFLAHYPTFNNQHTHNELSIEQRQRGEVALDCRYLNKAPQCHGWFQSINEGGYGSFVIFWAGVWKLTTAAAIPYFTGQYGKTKRGFGLVSFGANWDEFHDATYQTKHSIDTMLAQQNQTMHEFIETREEQALAQVHRTAIEVGLIAVILLGMVIIVAVLIANNFTRKIYALIGGTQAFTNNHLGYRIYIEEDDEFGQLAFAFNNMSEQIQDLVLELETKIEERTIALTAANAEITTLNKQLQSENTRMGAELAVTQKLQAMLTPKLLELAQIPDLDVAGFMEPCQEVGGDYYDVLLHKEGLKIGVGDVTGHGLESGVVMLMLQTAIRTLVEHQELDPIKFLNTINRTIYHNVKRMGSEQMSTLLLADYKQGVLTISGQHEEVIIVRADGTLETIDTLDLGFPIGLEENIESFVEKHPVTLFKDDIVVFYTDGVTEAENVAGELYGTARLAMLIKNIRQLNATEICQQIVADVKQHIATHRVFDDITLLVMKHK</sequence>
<dbReference type="SUPFAM" id="SSF81606">
    <property type="entry name" value="PP2C-like"/>
    <property type="match status" value="1"/>
</dbReference>
<evidence type="ECO:0000313" key="5">
    <source>
        <dbReference type="EMBL" id="AUI69427.2"/>
    </source>
</evidence>
<dbReference type="Gene3D" id="3.60.40.10">
    <property type="entry name" value="PPM-type phosphatase domain"/>
    <property type="match status" value="1"/>
</dbReference>
<evidence type="ECO:0000256" key="3">
    <source>
        <dbReference type="SAM" id="Phobius"/>
    </source>
</evidence>
<reference evidence="6" key="1">
    <citation type="submission" date="2016-12" db="EMBL/GenBank/DDBJ databases">
        <title>Complete Genome Sequence of Beggiatoa leptomitiformis D-401.</title>
        <authorList>
            <person name="Fomenkov A."/>
            <person name="Vincze T."/>
            <person name="Grabovich M."/>
            <person name="Anton B.P."/>
            <person name="Dubinina G."/>
            <person name="Orlova M."/>
            <person name="Belousova E."/>
            <person name="Roberts R.J."/>
        </authorList>
    </citation>
    <scope>NUCLEOTIDE SEQUENCE [LARGE SCALE GENOMIC DNA]</scope>
    <source>
        <strain evidence="6">D-401</strain>
    </source>
</reference>
<dbReference type="AlphaFoldDB" id="A0A2N9YG10"/>
<dbReference type="SUPFAM" id="SSF103190">
    <property type="entry name" value="Sensory domain-like"/>
    <property type="match status" value="1"/>
</dbReference>
<dbReference type="PANTHER" id="PTHR43156">
    <property type="entry name" value="STAGE II SPORULATION PROTEIN E-RELATED"/>
    <property type="match status" value="1"/>
</dbReference>
<dbReference type="InterPro" id="IPR052016">
    <property type="entry name" value="Bact_Sigma-Reg"/>
</dbReference>
<keyword evidence="6" id="KW-1185">Reference proteome</keyword>
<keyword evidence="3" id="KW-0812">Transmembrane</keyword>
<dbReference type="GO" id="GO:0016791">
    <property type="term" value="F:phosphatase activity"/>
    <property type="evidence" value="ECO:0007669"/>
    <property type="project" value="TreeGrafter"/>
</dbReference>
<evidence type="ECO:0000256" key="1">
    <source>
        <dbReference type="ARBA" id="ARBA00022801"/>
    </source>
</evidence>
<dbReference type="SMART" id="SM00331">
    <property type="entry name" value="PP2C_SIG"/>
    <property type="match status" value="1"/>
</dbReference>
<proteinExistence type="predicted"/>
<keyword evidence="3" id="KW-1133">Transmembrane helix</keyword>
<dbReference type="SUPFAM" id="SSF158472">
    <property type="entry name" value="HAMP domain-like"/>
    <property type="match status" value="1"/>
</dbReference>
<keyword evidence="1" id="KW-0378">Hydrolase</keyword>
<feature type="domain" description="HAMP" evidence="4">
    <location>
        <begin position="545"/>
        <end position="597"/>
    </location>
</feature>
<dbReference type="PANTHER" id="PTHR43156:SF2">
    <property type="entry name" value="STAGE II SPORULATION PROTEIN E"/>
    <property type="match status" value="1"/>
</dbReference>
<dbReference type="Pfam" id="PF00672">
    <property type="entry name" value="HAMP"/>
    <property type="match status" value="1"/>
</dbReference>
<dbReference type="Gene3D" id="3.30.450.20">
    <property type="entry name" value="PAS domain"/>
    <property type="match status" value="1"/>
</dbReference>
<dbReference type="Pfam" id="PF07228">
    <property type="entry name" value="SpoIIE"/>
    <property type="match status" value="1"/>
</dbReference>
<evidence type="ECO:0000313" key="6">
    <source>
        <dbReference type="Proteomes" id="UP000234271"/>
    </source>
</evidence>
<dbReference type="PROSITE" id="PS50885">
    <property type="entry name" value="HAMP"/>
    <property type="match status" value="1"/>
</dbReference>
<dbReference type="InterPro" id="IPR036457">
    <property type="entry name" value="PPM-type-like_dom_sf"/>
</dbReference>
<evidence type="ECO:0000256" key="2">
    <source>
        <dbReference type="SAM" id="Coils"/>
    </source>
</evidence>
<keyword evidence="2" id="KW-0175">Coiled coil</keyword>
<feature type="transmembrane region" description="Helical" evidence="3">
    <location>
        <begin position="12"/>
        <end position="34"/>
    </location>
</feature>
<dbReference type="SMART" id="SM00304">
    <property type="entry name" value="HAMP"/>
    <property type="match status" value="1"/>
</dbReference>
<keyword evidence="3" id="KW-0472">Membrane</keyword>
<accession>A0A2N9YG10</accession>
<evidence type="ECO:0000259" key="4">
    <source>
        <dbReference type="PROSITE" id="PS50885"/>
    </source>
</evidence>
<feature type="coiled-coil region" evidence="2">
    <location>
        <begin position="585"/>
        <end position="630"/>
    </location>
</feature>
<gene>
    <name evidence="5" type="ORF">BLE401_12500</name>
</gene>
<name>A0A2N9YG10_9GAMM</name>
<dbReference type="InterPro" id="IPR029151">
    <property type="entry name" value="Sensor-like_sf"/>
</dbReference>
<dbReference type="GO" id="GO:0007165">
    <property type="term" value="P:signal transduction"/>
    <property type="evidence" value="ECO:0007669"/>
    <property type="project" value="InterPro"/>
</dbReference>